<name>A0A9P6QCM5_9FUNG</name>
<accession>A0A9P6QCM5</accession>
<dbReference type="PANTHER" id="PTHR10343:SF81">
    <property type="entry name" value="CRUCIFORM DNA-RECOGNIZING PROTEIN 1-RELATED"/>
    <property type="match status" value="1"/>
</dbReference>
<reference evidence="4" key="1">
    <citation type="journal article" date="2020" name="Fungal Divers.">
        <title>Resolving the Mortierellaceae phylogeny through synthesis of multi-gene phylogenetics and phylogenomics.</title>
        <authorList>
            <person name="Vandepol N."/>
            <person name="Liber J."/>
            <person name="Desiro A."/>
            <person name="Na H."/>
            <person name="Kennedy M."/>
            <person name="Barry K."/>
            <person name="Grigoriev I.V."/>
            <person name="Miller A.N."/>
            <person name="O'Donnell K."/>
            <person name="Stajich J.E."/>
            <person name="Bonito G."/>
        </authorList>
    </citation>
    <scope>NUCLEOTIDE SEQUENCE</scope>
    <source>
        <strain evidence="4">KOD948</strain>
    </source>
</reference>
<comment type="similarity">
    <text evidence="1">Belongs to the CRP1/MDG1 family.</text>
</comment>
<feature type="compositionally biased region" description="Basic and acidic residues" evidence="2">
    <location>
        <begin position="25"/>
        <end position="36"/>
    </location>
</feature>
<feature type="compositionally biased region" description="Polar residues" evidence="2">
    <location>
        <begin position="65"/>
        <end position="74"/>
    </location>
</feature>
<dbReference type="GO" id="GO:0005737">
    <property type="term" value="C:cytoplasm"/>
    <property type="evidence" value="ECO:0007669"/>
    <property type="project" value="TreeGrafter"/>
</dbReference>
<feature type="region of interest" description="Disordered" evidence="2">
    <location>
        <begin position="1"/>
        <end position="74"/>
    </location>
</feature>
<protein>
    <recommendedName>
        <fullName evidence="3">AMP-activated protein kinase glycogen-binding domain-containing protein</fullName>
    </recommendedName>
</protein>
<dbReference type="OrthoDB" id="5873279at2759"/>
<dbReference type="Proteomes" id="UP000726737">
    <property type="component" value="Unassembled WGS sequence"/>
</dbReference>
<dbReference type="Pfam" id="PF16561">
    <property type="entry name" value="AMPK1_CBM"/>
    <property type="match status" value="1"/>
</dbReference>
<evidence type="ECO:0000256" key="2">
    <source>
        <dbReference type="SAM" id="MobiDB-lite"/>
    </source>
</evidence>
<organism evidence="4 5">
    <name type="scientific">Mortierella polycephala</name>
    <dbReference type="NCBI Taxonomy" id="41804"/>
    <lineage>
        <taxon>Eukaryota</taxon>
        <taxon>Fungi</taxon>
        <taxon>Fungi incertae sedis</taxon>
        <taxon>Mucoromycota</taxon>
        <taxon>Mortierellomycotina</taxon>
        <taxon>Mortierellomycetes</taxon>
        <taxon>Mortierellales</taxon>
        <taxon>Mortierellaceae</taxon>
        <taxon>Mortierella</taxon>
    </lineage>
</organism>
<sequence length="165" mass="18040">MSSGTSKASSKKNRRKSSLESIGNDDSKSKDKDKKNTKAMAKNKTPGGEATPETTSGGRNPPLSPSTADSSVSQPRLKYAAHKFVWDHGGSIVKVTGTFDNWEKPLVLTQSPDNQDHFEITVDLDRSQKILFKFVVDGQWRCADELPTEYDSAGNQNNVLPPTVT</sequence>
<evidence type="ECO:0000259" key="3">
    <source>
        <dbReference type="Pfam" id="PF16561"/>
    </source>
</evidence>
<dbReference type="GO" id="GO:0019901">
    <property type="term" value="F:protein kinase binding"/>
    <property type="evidence" value="ECO:0007669"/>
    <property type="project" value="TreeGrafter"/>
</dbReference>
<dbReference type="EMBL" id="JAAAJA010000085">
    <property type="protein sequence ID" value="KAG0262985.1"/>
    <property type="molecule type" value="Genomic_DNA"/>
</dbReference>
<dbReference type="PANTHER" id="PTHR10343">
    <property type="entry name" value="5'-AMP-ACTIVATED PROTEIN KINASE , BETA SUBUNIT"/>
    <property type="match status" value="1"/>
</dbReference>
<evidence type="ECO:0000313" key="4">
    <source>
        <dbReference type="EMBL" id="KAG0262985.1"/>
    </source>
</evidence>
<proteinExistence type="inferred from homology"/>
<comment type="caution">
    <text evidence="4">The sequence shown here is derived from an EMBL/GenBank/DDBJ whole genome shotgun (WGS) entry which is preliminary data.</text>
</comment>
<dbReference type="CDD" id="cd02859">
    <property type="entry name" value="E_set_AMPKbeta_like_N"/>
    <property type="match status" value="1"/>
</dbReference>
<feature type="domain" description="AMP-activated protein kinase glycogen-binding" evidence="3">
    <location>
        <begin position="83"/>
        <end position="160"/>
    </location>
</feature>
<dbReference type="InterPro" id="IPR014756">
    <property type="entry name" value="Ig_E-set"/>
</dbReference>
<dbReference type="AlphaFoldDB" id="A0A9P6QCM5"/>
<dbReference type="GO" id="GO:0005634">
    <property type="term" value="C:nucleus"/>
    <property type="evidence" value="ECO:0007669"/>
    <property type="project" value="TreeGrafter"/>
</dbReference>
<dbReference type="InterPro" id="IPR050827">
    <property type="entry name" value="CRP1_MDG1_kinase"/>
</dbReference>
<gene>
    <name evidence="4" type="ORF">BG011_009483</name>
</gene>
<dbReference type="InterPro" id="IPR032640">
    <property type="entry name" value="AMPK1_CBM"/>
</dbReference>
<dbReference type="GO" id="GO:0007165">
    <property type="term" value="P:signal transduction"/>
    <property type="evidence" value="ECO:0007669"/>
    <property type="project" value="TreeGrafter"/>
</dbReference>
<keyword evidence="5" id="KW-1185">Reference proteome</keyword>
<dbReference type="Gene3D" id="2.60.40.10">
    <property type="entry name" value="Immunoglobulins"/>
    <property type="match status" value="1"/>
</dbReference>
<evidence type="ECO:0000313" key="5">
    <source>
        <dbReference type="Proteomes" id="UP000726737"/>
    </source>
</evidence>
<evidence type="ECO:0000256" key="1">
    <source>
        <dbReference type="ARBA" id="ARBA00038216"/>
    </source>
</evidence>
<dbReference type="InterPro" id="IPR013783">
    <property type="entry name" value="Ig-like_fold"/>
</dbReference>
<dbReference type="SUPFAM" id="SSF81296">
    <property type="entry name" value="E set domains"/>
    <property type="match status" value="1"/>
</dbReference>
<dbReference type="GO" id="GO:0031588">
    <property type="term" value="C:nucleotide-activated protein kinase complex"/>
    <property type="evidence" value="ECO:0007669"/>
    <property type="project" value="TreeGrafter"/>
</dbReference>